<evidence type="ECO:0000259" key="3">
    <source>
        <dbReference type="Pfam" id="PF25070"/>
    </source>
</evidence>
<dbReference type="GO" id="GO:0012505">
    <property type="term" value="C:endomembrane system"/>
    <property type="evidence" value="ECO:0007669"/>
    <property type="project" value="TreeGrafter"/>
</dbReference>
<evidence type="ECO:0000313" key="4">
    <source>
        <dbReference type="EMBL" id="CAE0611661.1"/>
    </source>
</evidence>
<keyword evidence="1" id="KW-0472">Membrane</keyword>
<dbReference type="EMBL" id="HBIS01006089">
    <property type="protein sequence ID" value="CAE0611661.1"/>
    <property type="molecule type" value="Transcribed_RNA"/>
</dbReference>
<proteinExistence type="predicted"/>
<protein>
    <recommendedName>
        <fullName evidence="3">DUF7794 domain-containing protein</fullName>
    </recommendedName>
</protein>
<feature type="chain" id="PRO_5030655122" description="DUF7794 domain-containing protein" evidence="2">
    <location>
        <begin position="20"/>
        <end position="415"/>
    </location>
</feature>
<keyword evidence="1" id="KW-0812">Transmembrane</keyword>
<dbReference type="InterPro" id="IPR056696">
    <property type="entry name" value="DUF7794"/>
</dbReference>
<keyword evidence="2" id="KW-0732">Signal</keyword>
<feature type="signal peptide" evidence="2">
    <location>
        <begin position="1"/>
        <end position="19"/>
    </location>
</feature>
<evidence type="ECO:0000256" key="2">
    <source>
        <dbReference type="SAM" id="SignalP"/>
    </source>
</evidence>
<feature type="transmembrane region" description="Helical" evidence="1">
    <location>
        <begin position="378"/>
        <end position="400"/>
    </location>
</feature>
<sequence length="415" mass="44766">MLRIAAAFAMLGSIGGASGAQVAYVSGPGGTYFQASQEERVSDARRTLNACTCVEEKRVAECLLTPSVTIKTKDRTVDEEVICGTAASLLDVHPGFAVSDAVAKKVDGVVNTNPFIRPKTLISLYVLNEGDVQEAAEQLKGLHPEVYHLTVDDGNVAGSMVQFGLAKRSEIGLEYLTCSVGSECGAKCQEQALQDVVQHTEAAYVPSTQPLQGVLKLMKNDVKAEVDLKDIQTRSWASEIACLWHAISIRVADWQVREKTMERSLPRSSLLHGSMTTGALLRSEWGGEAEQSIATRLFEWEVAAAVATLARGVSGGEVALQIITLSESRDHFSLVNGHLKAGASSAQRRRELAPMWYGGALFGNNKELTASEWLAQTVMWVGGIIALVAACCGCCCMYHMPLQKDTLLYKKGKLD</sequence>
<name>A0A7S3XDR4_9CHLO</name>
<dbReference type="Pfam" id="PF25070">
    <property type="entry name" value="DUF7794"/>
    <property type="match status" value="1"/>
</dbReference>
<reference evidence="4" key="1">
    <citation type="submission" date="2021-01" db="EMBL/GenBank/DDBJ databases">
        <authorList>
            <person name="Corre E."/>
            <person name="Pelletier E."/>
            <person name="Niang G."/>
            <person name="Scheremetjew M."/>
            <person name="Finn R."/>
            <person name="Kale V."/>
            <person name="Holt S."/>
            <person name="Cochrane G."/>
            <person name="Meng A."/>
            <person name="Brown T."/>
            <person name="Cohen L."/>
        </authorList>
    </citation>
    <scope>NUCLEOTIDE SEQUENCE</scope>
    <source>
        <strain evidence="4">CCMP1897</strain>
    </source>
</reference>
<organism evidence="4">
    <name type="scientific">Picocystis salinarum</name>
    <dbReference type="NCBI Taxonomy" id="88271"/>
    <lineage>
        <taxon>Eukaryota</taxon>
        <taxon>Viridiplantae</taxon>
        <taxon>Chlorophyta</taxon>
        <taxon>Picocystophyceae</taxon>
        <taxon>Picocystales</taxon>
        <taxon>Picocystaceae</taxon>
        <taxon>Picocystis</taxon>
    </lineage>
</organism>
<dbReference type="PANTHER" id="PTHR37735">
    <property type="entry name" value="OS08G0567000 PROTEIN"/>
    <property type="match status" value="1"/>
</dbReference>
<evidence type="ECO:0000256" key="1">
    <source>
        <dbReference type="SAM" id="Phobius"/>
    </source>
</evidence>
<keyword evidence="1" id="KW-1133">Transmembrane helix</keyword>
<dbReference type="AlphaFoldDB" id="A0A7S3XDR4"/>
<gene>
    <name evidence="4" type="ORF">PSAL00342_LOCUS5496</name>
</gene>
<accession>A0A7S3XDR4</accession>
<feature type="domain" description="DUF7794" evidence="3">
    <location>
        <begin position="83"/>
        <end position="319"/>
    </location>
</feature>
<dbReference type="PANTHER" id="PTHR37735:SF1">
    <property type="entry name" value="OS08G0567000 PROTEIN"/>
    <property type="match status" value="1"/>
</dbReference>